<dbReference type="Proteomes" id="UP000253083">
    <property type="component" value="Unassembled WGS sequence"/>
</dbReference>
<accession>A0A395JL01</accession>
<dbReference type="InParanoid" id="A0A395JL01"/>
<name>A0A395JL01_9GAMM</name>
<dbReference type="EMBL" id="QNRT01000007">
    <property type="protein sequence ID" value="RBP48406.1"/>
    <property type="molecule type" value="Genomic_DNA"/>
</dbReference>
<organism evidence="1 2">
    <name type="scientific">Arenicella xantha</name>
    <dbReference type="NCBI Taxonomy" id="644221"/>
    <lineage>
        <taxon>Bacteria</taxon>
        <taxon>Pseudomonadati</taxon>
        <taxon>Pseudomonadota</taxon>
        <taxon>Gammaproteobacteria</taxon>
        <taxon>Arenicellales</taxon>
        <taxon>Arenicellaceae</taxon>
        <taxon>Arenicella</taxon>
    </lineage>
</organism>
<evidence type="ECO:0000313" key="2">
    <source>
        <dbReference type="Proteomes" id="UP000253083"/>
    </source>
</evidence>
<reference evidence="1 2" key="1">
    <citation type="submission" date="2018-06" db="EMBL/GenBank/DDBJ databases">
        <title>Genomic Encyclopedia of Type Strains, Phase IV (KMG-IV): sequencing the most valuable type-strain genomes for metagenomic binning, comparative biology and taxonomic classification.</title>
        <authorList>
            <person name="Goeker M."/>
        </authorList>
    </citation>
    <scope>NUCLEOTIDE SEQUENCE [LARGE SCALE GENOMIC DNA]</scope>
    <source>
        <strain evidence="1 2">DSM 24032</strain>
    </source>
</reference>
<sequence>MSLFSAKFMALLISETSSLLIFNSNFILYTTLNCKVEEMYTEAAKTNANLERLNHDSLHLRT</sequence>
<keyword evidence="2" id="KW-1185">Reference proteome</keyword>
<protein>
    <submittedName>
        <fullName evidence="1">Uncharacterized protein</fullName>
    </submittedName>
</protein>
<comment type="caution">
    <text evidence="1">The sequence shown here is derived from an EMBL/GenBank/DDBJ whole genome shotgun (WGS) entry which is preliminary data.</text>
</comment>
<proteinExistence type="predicted"/>
<dbReference type="AlphaFoldDB" id="A0A395JL01"/>
<evidence type="ECO:0000313" key="1">
    <source>
        <dbReference type="EMBL" id="RBP48406.1"/>
    </source>
</evidence>
<gene>
    <name evidence="1" type="ORF">DFR28_1078</name>
</gene>